<dbReference type="AlphaFoldDB" id="A0A553P8R7"/>
<dbReference type="Proteomes" id="UP000318571">
    <property type="component" value="Chromosome 3"/>
</dbReference>
<organism evidence="1 2">
    <name type="scientific">Tigriopus californicus</name>
    <name type="common">Marine copepod</name>
    <dbReference type="NCBI Taxonomy" id="6832"/>
    <lineage>
        <taxon>Eukaryota</taxon>
        <taxon>Metazoa</taxon>
        <taxon>Ecdysozoa</taxon>
        <taxon>Arthropoda</taxon>
        <taxon>Crustacea</taxon>
        <taxon>Multicrustacea</taxon>
        <taxon>Hexanauplia</taxon>
        <taxon>Copepoda</taxon>
        <taxon>Harpacticoida</taxon>
        <taxon>Harpacticidae</taxon>
        <taxon>Tigriopus</taxon>
    </lineage>
</organism>
<sequence length="134" mass="15546">MASHEEGRGLRKSRSHGSILNGIAAGQFVPYSSYSRQLPPPTAPSSYIPESWSYRAAPPTEMTHSMWLSRHQVGTPNHTGWTINERGNRVWMKFEPFTPTLFPVKETRFYKPKLHRMDFLQKRTKNPHGSRYLF</sequence>
<dbReference type="OrthoDB" id="10519394at2759"/>
<keyword evidence="2" id="KW-1185">Reference proteome</keyword>
<dbReference type="EMBL" id="VCGU01000007">
    <property type="protein sequence ID" value="TRY74084.1"/>
    <property type="molecule type" value="Genomic_DNA"/>
</dbReference>
<protein>
    <submittedName>
        <fullName evidence="1">Uncharacterized protein</fullName>
    </submittedName>
</protein>
<gene>
    <name evidence="1" type="ORF">TCAL_01580</name>
</gene>
<name>A0A553P8R7_TIGCA</name>
<comment type="caution">
    <text evidence="1">The sequence shown here is derived from an EMBL/GenBank/DDBJ whole genome shotgun (WGS) entry which is preliminary data.</text>
</comment>
<proteinExistence type="predicted"/>
<evidence type="ECO:0000313" key="1">
    <source>
        <dbReference type="EMBL" id="TRY74084.1"/>
    </source>
</evidence>
<evidence type="ECO:0000313" key="2">
    <source>
        <dbReference type="Proteomes" id="UP000318571"/>
    </source>
</evidence>
<reference evidence="1 2" key="1">
    <citation type="journal article" date="2018" name="Nat. Ecol. Evol.">
        <title>Genomic signatures of mitonuclear coevolution across populations of Tigriopus californicus.</title>
        <authorList>
            <person name="Barreto F.S."/>
            <person name="Watson E.T."/>
            <person name="Lima T.G."/>
            <person name="Willett C.S."/>
            <person name="Edmands S."/>
            <person name="Li W."/>
            <person name="Burton R.S."/>
        </authorList>
    </citation>
    <scope>NUCLEOTIDE SEQUENCE [LARGE SCALE GENOMIC DNA]</scope>
    <source>
        <strain evidence="1 2">San Diego</strain>
    </source>
</reference>
<accession>A0A553P8R7</accession>